<name>A0A1M5IAY7_9BACT</name>
<protein>
    <submittedName>
        <fullName evidence="1">Uncharacterized protein</fullName>
    </submittedName>
</protein>
<proteinExistence type="predicted"/>
<gene>
    <name evidence="1" type="ORF">SAMN05444008_12311</name>
</gene>
<evidence type="ECO:0000313" key="2">
    <source>
        <dbReference type="Proteomes" id="UP000184368"/>
    </source>
</evidence>
<dbReference type="Proteomes" id="UP000184368">
    <property type="component" value="Unassembled WGS sequence"/>
</dbReference>
<accession>A0A1M5IAY7</accession>
<sequence length="159" mass="17801">MVSMVLHAQDFASADDKDMLGKGKMLTAKQLQGAYNMSRMVVRSMGKDSVIEQQQMKIFTDRYMMYVHPLTGDSLGEFGIGTYKVMPDKIVEYVFFRGSSGAVNDSFEVKISGRQDGFVQALMFKDDQSGPWTLFEEYKRAGGKKKQPHGWCLEAGGTV</sequence>
<reference evidence="1 2" key="1">
    <citation type="submission" date="2016-11" db="EMBL/GenBank/DDBJ databases">
        <authorList>
            <person name="Jaros S."/>
            <person name="Januszkiewicz K."/>
            <person name="Wedrychowicz H."/>
        </authorList>
    </citation>
    <scope>NUCLEOTIDE SEQUENCE [LARGE SCALE GENOMIC DNA]</scope>
    <source>
        <strain evidence="1 2">DSM 26897</strain>
    </source>
</reference>
<dbReference type="AlphaFoldDB" id="A0A1M5IAY7"/>
<keyword evidence="2" id="KW-1185">Reference proteome</keyword>
<dbReference type="EMBL" id="FQUO01000023">
    <property type="protein sequence ID" value="SHG25548.1"/>
    <property type="molecule type" value="Genomic_DNA"/>
</dbReference>
<organism evidence="1 2">
    <name type="scientific">Cnuella takakiae</name>
    <dbReference type="NCBI Taxonomy" id="1302690"/>
    <lineage>
        <taxon>Bacteria</taxon>
        <taxon>Pseudomonadati</taxon>
        <taxon>Bacteroidota</taxon>
        <taxon>Chitinophagia</taxon>
        <taxon>Chitinophagales</taxon>
        <taxon>Chitinophagaceae</taxon>
        <taxon>Cnuella</taxon>
    </lineage>
</organism>
<evidence type="ECO:0000313" key="1">
    <source>
        <dbReference type="EMBL" id="SHG25548.1"/>
    </source>
</evidence>